<sequence>MGRLAATIVYDPDIRNDGNAANDDCETGNNRQVITSQQLAQKLAEAH</sequence>
<protein>
    <submittedName>
        <fullName evidence="2">Uncharacterized protein</fullName>
    </submittedName>
</protein>
<gene>
    <name evidence="2" type="ORF">IDJ81_05195</name>
</gene>
<reference evidence="2 3" key="1">
    <citation type="submission" date="2020-09" db="EMBL/GenBank/DDBJ databases">
        <title>Complete genome sequence of altererythrobacter flavus SS-21NJ, isolated from Dongying oil sludge in Shandong province.</title>
        <authorList>
            <person name="Sun S."/>
            <person name="Zhang Z."/>
        </authorList>
    </citation>
    <scope>NUCLEOTIDE SEQUENCE [LARGE SCALE GENOMIC DNA]</scope>
    <source>
        <strain evidence="2 3">SS-21NJ</strain>
    </source>
</reference>
<feature type="region of interest" description="Disordered" evidence="1">
    <location>
        <begin position="17"/>
        <end position="47"/>
    </location>
</feature>
<organism evidence="2 3">
    <name type="scientific">Tsuneonella flava</name>
    <dbReference type="NCBI Taxonomy" id="2055955"/>
    <lineage>
        <taxon>Bacteria</taxon>
        <taxon>Pseudomonadati</taxon>
        <taxon>Pseudomonadota</taxon>
        <taxon>Alphaproteobacteria</taxon>
        <taxon>Sphingomonadales</taxon>
        <taxon>Erythrobacteraceae</taxon>
        <taxon>Tsuneonella</taxon>
    </lineage>
</organism>
<proteinExistence type="predicted"/>
<evidence type="ECO:0000313" key="2">
    <source>
        <dbReference type="EMBL" id="QSB45513.1"/>
    </source>
</evidence>
<accession>A0ABX7KCH5</accession>
<dbReference type="Proteomes" id="UP000663637">
    <property type="component" value="Chromosome"/>
</dbReference>
<dbReference type="EMBL" id="CP061510">
    <property type="protein sequence ID" value="QSB45513.1"/>
    <property type="molecule type" value="Genomic_DNA"/>
</dbReference>
<evidence type="ECO:0000313" key="3">
    <source>
        <dbReference type="Proteomes" id="UP000663637"/>
    </source>
</evidence>
<keyword evidence="3" id="KW-1185">Reference proteome</keyword>
<feature type="compositionally biased region" description="Polar residues" evidence="1">
    <location>
        <begin position="27"/>
        <end position="40"/>
    </location>
</feature>
<dbReference type="RefSeq" id="WP_198591865.1">
    <property type="nucleotide sequence ID" value="NZ_CP061510.1"/>
</dbReference>
<name>A0ABX7KCH5_9SPHN</name>
<evidence type="ECO:0000256" key="1">
    <source>
        <dbReference type="SAM" id="MobiDB-lite"/>
    </source>
</evidence>